<dbReference type="Pfam" id="PF11681">
    <property type="entry name" value="Phage_Tube_PhiTE"/>
    <property type="match status" value="1"/>
</dbReference>
<protein>
    <submittedName>
        <fullName evidence="1">Bacteriophage protein</fullName>
    </submittedName>
</protein>
<comment type="caution">
    <text evidence="1">The sequence shown here is derived from an EMBL/GenBank/DDBJ whole genome shotgun (WGS) entry which is preliminary data.</text>
</comment>
<name>A0A060QKQ1_9PROT</name>
<gene>
    <name evidence="1" type="ORF">ASAP_1587</name>
</gene>
<evidence type="ECO:0000313" key="1">
    <source>
        <dbReference type="EMBL" id="CDG39632.1"/>
    </source>
</evidence>
<dbReference type="EMBL" id="CBLX010000009">
    <property type="protein sequence ID" value="CDG39632.1"/>
    <property type="molecule type" value="Genomic_DNA"/>
</dbReference>
<dbReference type="InterPro" id="IPR021695">
    <property type="entry name" value="Phage_KPP10_Orf10"/>
</dbReference>
<sequence length="150" mass="15591">MATGSTYSFLDVTASIVGVGLACSMGNEAGASEEGISIEMEGDKTNLTVGADGSYMHSLHAGNAGSVTVRLLKTSPYNAILMAAYNAQRITSAAWGKNVITINQNNSDDSIVCAGCAFTRQPNLDYAQDGGTVTWAFRSGKITGFLGTYS</sequence>
<dbReference type="Proteomes" id="UP000027583">
    <property type="component" value="Unassembled WGS sequence"/>
</dbReference>
<dbReference type="AlphaFoldDB" id="A0A060QKQ1"/>
<proteinExistence type="predicted"/>
<organism evidence="1 2">
    <name type="scientific">Asaia bogorensis</name>
    <dbReference type="NCBI Taxonomy" id="91915"/>
    <lineage>
        <taxon>Bacteria</taxon>
        <taxon>Pseudomonadati</taxon>
        <taxon>Pseudomonadota</taxon>
        <taxon>Alphaproteobacteria</taxon>
        <taxon>Acetobacterales</taxon>
        <taxon>Acetobacteraceae</taxon>
        <taxon>Asaia</taxon>
    </lineage>
</organism>
<accession>A0A060QKQ1</accession>
<evidence type="ECO:0000313" key="2">
    <source>
        <dbReference type="Proteomes" id="UP000027583"/>
    </source>
</evidence>
<dbReference type="RefSeq" id="WP_023977184.1">
    <property type="nucleotide sequence ID" value="NZ_CBLX010000009.1"/>
</dbReference>
<reference evidence="1 2" key="1">
    <citation type="journal article" date="2014" name="Genome Biol. Evol.">
        <title>Acetic acid bacteria genomes reveal functional traits for adaptation to life in insect guts.</title>
        <authorList>
            <person name="Chouaia B."/>
            <person name="Gaiarsa S."/>
            <person name="Crotti E."/>
            <person name="Comandatore F."/>
            <person name="Degli Esposti M."/>
            <person name="Ricci I."/>
            <person name="Alma A."/>
            <person name="Favia G."/>
            <person name="Bandi C."/>
            <person name="Daffonchio D."/>
        </authorList>
    </citation>
    <scope>NUCLEOTIDE SEQUENCE [LARGE SCALE GENOMIC DNA]</scope>
    <source>
        <strain evidence="1 2">SF2.1</strain>
    </source>
</reference>
<dbReference type="eggNOG" id="ENOG50302GH">
    <property type="taxonomic scope" value="Bacteria"/>
</dbReference>
<reference evidence="1 2" key="2">
    <citation type="journal article" date="2014" name="PLoS ONE">
        <title>Evolution of mitochondria reconstructed from the energy metabolism of living bacteria.</title>
        <authorList>
            <person name="Degli Esposti M."/>
            <person name="Chouaia B."/>
            <person name="Comandatore F."/>
            <person name="Crotti E."/>
            <person name="Sassera D."/>
            <person name="Lievens P.M."/>
            <person name="Daffonchio D."/>
            <person name="Bandi C."/>
        </authorList>
    </citation>
    <scope>NUCLEOTIDE SEQUENCE [LARGE SCALE GENOMIC DNA]</scope>
    <source>
        <strain evidence="1 2">SF2.1</strain>
    </source>
</reference>